<dbReference type="AlphaFoldDB" id="H1DI82"/>
<reference evidence="2 3" key="1">
    <citation type="submission" date="2012-01" db="EMBL/GenBank/DDBJ databases">
        <title>The Genome Sequence of Odoribacter laneus YIT 12061.</title>
        <authorList>
            <consortium name="The Broad Institute Genome Sequencing Platform"/>
            <person name="Earl A."/>
            <person name="Ward D."/>
            <person name="Feldgarden M."/>
            <person name="Gevers D."/>
            <person name="Morotomi M."/>
            <person name="Young S.K."/>
            <person name="Zeng Q."/>
            <person name="Gargeya S."/>
            <person name="Fitzgerald M."/>
            <person name="Haas B."/>
            <person name="Abouelleil A."/>
            <person name="Alvarado L."/>
            <person name="Arachchi H.M."/>
            <person name="Berlin A."/>
            <person name="Chapman S.B."/>
            <person name="Gearin G."/>
            <person name="Goldberg J."/>
            <person name="Griggs A."/>
            <person name="Gujja S."/>
            <person name="Hansen M."/>
            <person name="Heiman D."/>
            <person name="Howarth C."/>
            <person name="Larimer J."/>
            <person name="Lui A."/>
            <person name="MacDonald P.J.P."/>
            <person name="McCowen C."/>
            <person name="Montmayeur A."/>
            <person name="Murphy C."/>
            <person name="Neiman D."/>
            <person name="Pearson M."/>
            <person name="Priest M."/>
            <person name="Roberts A."/>
            <person name="Saif S."/>
            <person name="Shea T."/>
            <person name="Sisk P."/>
            <person name="Stolte C."/>
            <person name="Sykes S."/>
            <person name="Wortman J."/>
            <person name="Nusbaum C."/>
            <person name="Birren B."/>
        </authorList>
    </citation>
    <scope>NUCLEOTIDE SEQUENCE [LARGE SCALE GENOMIC DNA]</scope>
    <source>
        <strain evidence="2 3">YIT 12061</strain>
    </source>
</reference>
<comment type="caution">
    <text evidence="2">The sequence shown here is derived from an EMBL/GenBank/DDBJ whole genome shotgun (WGS) entry which is preliminary data.</text>
</comment>
<evidence type="ECO:0000313" key="3">
    <source>
        <dbReference type="Proteomes" id="UP000004892"/>
    </source>
</evidence>
<dbReference type="GeneID" id="98069666"/>
<dbReference type="PATRIC" id="fig|742817.3.peg.2258"/>
<dbReference type="HOGENOM" id="CLU_2937061_0_0_10"/>
<dbReference type="Proteomes" id="UP000004892">
    <property type="component" value="Unassembled WGS sequence"/>
</dbReference>
<protein>
    <submittedName>
        <fullName evidence="2">Uncharacterized protein</fullName>
    </submittedName>
</protein>
<feature type="compositionally biased region" description="Acidic residues" evidence="1">
    <location>
        <begin position="41"/>
        <end position="51"/>
    </location>
</feature>
<dbReference type="STRING" id="742817.HMPREF9449_02111"/>
<dbReference type="EMBL" id="ADMC01000025">
    <property type="protein sequence ID" value="EHP46494.1"/>
    <property type="molecule type" value="Genomic_DNA"/>
</dbReference>
<keyword evidence="3" id="KW-1185">Reference proteome</keyword>
<proteinExistence type="predicted"/>
<name>H1DI82_9BACT</name>
<evidence type="ECO:0000313" key="2">
    <source>
        <dbReference type="EMBL" id="EHP46494.1"/>
    </source>
</evidence>
<dbReference type="RefSeq" id="WP_009137258.1">
    <property type="nucleotide sequence ID" value="NZ_JH594596.1"/>
</dbReference>
<evidence type="ECO:0000256" key="1">
    <source>
        <dbReference type="SAM" id="MobiDB-lite"/>
    </source>
</evidence>
<feature type="compositionally biased region" description="Basic and acidic residues" evidence="1">
    <location>
        <begin position="28"/>
        <end position="39"/>
    </location>
</feature>
<organism evidence="2 3">
    <name type="scientific">Odoribacter laneus YIT 12061</name>
    <dbReference type="NCBI Taxonomy" id="742817"/>
    <lineage>
        <taxon>Bacteria</taxon>
        <taxon>Pseudomonadati</taxon>
        <taxon>Bacteroidota</taxon>
        <taxon>Bacteroidia</taxon>
        <taxon>Bacteroidales</taxon>
        <taxon>Odoribacteraceae</taxon>
        <taxon>Odoribacter</taxon>
    </lineage>
</organism>
<sequence>MRSNFDYSENIREVNDETPDNFTRMGNGHKEKLEPKYTDGEPPDEDETEVIDAEKEDTSD</sequence>
<accession>H1DI82</accession>
<feature type="region of interest" description="Disordered" evidence="1">
    <location>
        <begin position="1"/>
        <end position="60"/>
    </location>
</feature>
<gene>
    <name evidence="2" type="ORF">HMPREF9449_02111</name>
</gene>